<dbReference type="AlphaFoldDB" id="A0A9N9SC00"/>
<dbReference type="GO" id="GO:0005737">
    <property type="term" value="C:cytoplasm"/>
    <property type="evidence" value="ECO:0007669"/>
    <property type="project" value="TreeGrafter"/>
</dbReference>
<protein>
    <recommendedName>
        <fullName evidence="8">Rho guanine nucleotide exchange factor 7</fullName>
    </recommendedName>
</protein>
<dbReference type="PROSITE" id="PS50002">
    <property type="entry name" value="SH3"/>
    <property type="match status" value="1"/>
</dbReference>
<evidence type="ECO:0000256" key="2">
    <source>
        <dbReference type="PROSITE-ProRule" id="PRU00192"/>
    </source>
</evidence>
<dbReference type="PRINTS" id="PR00452">
    <property type="entry name" value="SH3DOMAIN"/>
</dbReference>
<feature type="region of interest" description="Disordered" evidence="3">
    <location>
        <begin position="1011"/>
        <end position="1064"/>
    </location>
</feature>
<dbReference type="InterPro" id="IPR035899">
    <property type="entry name" value="DBL_dom_sf"/>
</dbReference>
<dbReference type="PANTHER" id="PTHR46026">
    <property type="entry name" value="RHO-TYPE GUANINE NUCLEOTIDE EXCHANGE FACTOR, ISOFORM F"/>
    <property type="match status" value="1"/>
</dbReference>
<feature type="domain" description="DH" evidence="5">
    <location>
        <begin position="73"/>
        <end position="253"/>
    </location>
</feature>
<dbReference type="SUPFAM" id="SSF50044">
    <property type="entry name" value="SH3-domain"/>
    <property type="match status" value="1"/>
</dbReference>
<evidence type="ECO:0000259" key="4">
    <source>
        <dbReference type="PROSITE" id="PS50002"/>
    </source>
</evidence>
<reference evidence="6" key="2">
    <citation type="submission" date="2022-10" db="EMBL/GenBank/DDBJ databases">
        <authorList>
            <consortium name="ENA_rothamsted_submissions"/>
            <consortium name="culmorum"/>
            <person name="King R."/>
        </authorList>
    </citation>
    <scope>NUCLEOTIDE SEQUENCE</scope>
</reference>
<dbReference type="SMART" id="SM00326">
    <property type="entry name" value="SH3"/>
    <property type="match status" value="1"/>
</dbReference>
<dbReference type="PANTHER" id="PTHR46026:SF1">
    <property type="entry name" value="RHO-TYPE GUANINE NUCLEOTIDE EXCHANGE FACTOR, ISOFORM F"/>
    <property type="match status" value="1"/>
</dbReference>
<evidence type="ECO:0000256" key="3">
    <source>
        <dbReference type="SAM" id="MobiDB-lite"/>
    </source>
</evidence>
<dbReference type="Gene3D" id="1.20.900.10">
    <property type="entry name" value="Dbl homology (DH) domain"/>
    <property type="match status" value="1"/>
</dbReference>
<feature type="domain" description="SH3" evidence="4">
    <location>
        <begin position="3"/>
        <end position="61"/>
    </location>
</feature>
<dbReference type="SMART" id="SM00325">
    <property type="entry name" value="RhoGEF"/>
    <property type="match status" value="1"/>
</dbReference>
<evidence type="ECO:0000256" key="1">
    <source>
        <dbReference type="ARBA" id="ARBA00022443"/>
    </source>
</evidence>
<dbReference type="Gene3D" id="2.30.30.40">
    <property type="entry name" value="SH3 Domains"/>
    <property type="match status" value="1"/>
</dbReference>
<proteinExistence type="predicted"/>
<dbReference type="InterPro" id="IPR000219">
    <property type="entry name" value="DH_dom"/>
</dbReference>
<keyword evidence="7" id="KW-1185">Reference proteome</keyword>
<dbReference type="Proteomes" id="UP001153737">
    <property type="component" value="Chromosome 10"/>
</dbReference>
<feature type="compositionally biased region" description="Acidic residues" evidence="3">
    <location>
        <begin position="496"/>
        <end position="509"/>
    </location>
</feature>
<dbReference type="SUPFAM" id="SSF50729">
    <property type="entry name" value="PH domain-like"/>
    <property type="match status" value="1"/>
</dbReference>
<dbReference type="CDD" id="cd00160">
    <property type="entry name" value="RhoGEF"/>
    <property type="match status" value="1"/>
</dbReference>
<dbReference type="InterPro" id="IPR036028">
    <property type="entry name" value="SH3-like_dom_sf"/>
</dbReference>
<feature type="compositionally biased region" description="Low complexity" evidence="3">
    <location>
        <begin position="1026"/>
        <end position="1045"/>
    </location>
</feature>
<dbReference type="GO" id="GO:0005085">
    <property type="term" value="F:guanyl-nucleotide exchange factor activity"/>
    <property type="evidence" value="ECO:0007669"/>
    <property type="project" value="InterPro"/>
</dbReference>
<keyword evidence="1 2" id="KW-0728">SH3 domain</keyword>
<dbReference type="GO" id="GO:0016192">
    <property type="term" value="P:vesicle-mediated transport"/>
    <property type="evidence" value="ECO:0007669"/>
    <property type="project" value="UniProtKB-ARBA"/>
</dbReference>
<name>A0A9N9SC00_PHACE</name>
<evidence type="ECO:0000313" key="7">
    <source>
        <dbReference type="Proteomes" id="UP001153737"/>
    </source>
</evidence>
<dbReference type="Pfam" id="PF00621">
    <property type="entry name" value="RhoGEF"/>
    <property type="match status" value="1"/>
</dbReference>
<dbReference type="EMBL" id="OU896716">
    <property type="protein sequence ID" value="CAG9813966.1"/>
    <property type="molecule type" value="Genomic_DNA"/>
</dbReference>
<dbReference type="OrthoDB" id="6019202at2759"/>
<organism evidence="6 7">
    <name type="scientific">Phaedon cochleariae</name>
    <name type="common">Mustard beetle</name>
    <dbReference type="NCBI Taxonomy" id="80249"/>
    <lineage>
        <taxon>Eukaryota</taxon>
        <taxon>Metazoa</taxon>
        <taxon>Ecdysozoa</taxon>
        <taxon>Arthropoda</taxon>
        <taxon>Hexapoda</taxon>
        <taxon>Insecta</taxon>
        <taxon>Pterygota</taxon>
        <taxon>Neoptera</taxon>
        <taxon>Endopterygota</taxon>
        <taxon>Coleoptera</taxon>
        <taxon>Polyphaga</taxon>
        <taxon>Cucujiformia</taxon>
        <taxon>Chrysomeloidea</taxon>
        <taxon>Chrysomelidae</taxon>
        <taxon>Chrysomelinae</taxon>
        <taxon>Chrysomelini</taxon>
        <taxon>Phaedon</taxon>
    </lineage>
</organism>
<reference evidence="6" key="1">
    <citation type="submission" date="2022-01" db="EMBL/GenBank/DDBJ databases">
        <authorList>
            <person name="King R."/>
        </authorList>
    </citation>
    <scope>NUCLEOTIDE SEQUENCE</scope>
</reference>
<evidence type="ECO:0000259" key="5">
    <source>
        <dbReference type="PROSITE" id="PS50010"/>
    </source>
</evidence>
<dbReference type="PROSITE" id="PS50010">
    <property type="entry name" value="DH_2"/>
    <property type="match status" value="1"/>
</dbReference>
<dbReference type="FunFam" id="2.30.30.40:FF:000072">
    <property type="entry name" value="Unconventional Myosin IB"/>
    <property type="match status" value="1"/>
</dbReference>
<gene>
    <name evidence="6" type="ORF">PHAECO_LOCUS2055</name>
</gene>
<dbReference type="SUPFAM" id="SSF48065">
    <property type="entry name" value="DBL homology domain (DH-domain)"/>
    <property type="match status" value="1"/>
</dbReference>
<evidence type="ECO:0000313" key="6">
    <source>
        <dbReference type="EMBL" id="CAG9813966.1"/>
    </source>
</evidence>
<sequence>MANEPLVVQAIYSYKRSNNDELCFKKGDIITVTQKDDGWWEGTLNGETGWFPCNYVKESKDAPKPIVTQQNQYKSVVLKDLIDSEKAHVTELEGLVTNFLQPLEKSVILTSDEYKQLTGNITEVLETHQQLLSLLELEANKPSHEQKVGKLFLTWAPRIKSVHQKYCSLHPRAVCILDKYRDELTKYMESKGAANPGVLVLTTMLSKPFRRLEKYSGMQQELERHVEESHPDRGDTQRSVSIYKDIAGKLFLSGVSVTRLEDTDQYKNAFEIGAPMIDKKIAVCQSKEEADRWVELIGRQTPRSGALTRFQSDESFVFETVVEGEISVGGSIFGDTEPLSITEVCFDSLVFDGAVGFANLVLKPASFVESISCQLIIYLYIPATARLLKPDAPSRMNHRGYCNRTSVLSFKTDLLYRPTYPPDHYPSAAPFAALTKYFQKLIRQKVITRKLLKQLLYSEYLNKMNLSLVRIRHHKTEISIVTKDIHCRDSIINCDSDSDSDSSESDSSDSDFQSKSRKDSESLTSSSSSNPFGYIRYYNPQTASESKETKYESFIDHALTSPSMKPSKEPSKLPSVLVSTANIQLTKQYSEESEASSFFPEPKAYMACENLPNLKGSLELNHPVPNTYVPTTRQSCPTKLVGNKFNQSSLTTIYIPTWSSSDNNIACKKQLEEVNRISVSKSNSSTTTHSSTLELPVNTLPLPDKVLGELLYGEFARPDSAESSSDIVIEPPTMFAKNDVKLASQSVSLNLEHVGFRKHSINSDKPRRRSSLQINPRELKKCVSSQYIKMSNPSFCQCCMEHCHSPRSSDSGMAGSYTLNSPDSANMNDNDSPARLRASMDLANRFHNYGDKLDGISLSEIEARDFESECPCTSPFGSTPRTSGQDFVPENVLTGSQDSLRPSVTSSIDLMPRLHSKVRLSDRGPLKSQSAGCLLDETIEDEEEGGTEEDRAVYRSGLYAHWWLKAKIPASVVKGIYMETRSPATGKGKCWLQCIGFVPCDFMSPLVARGPTAPLTSPPPNRHQAAPRSTTPSPHSRPAPSSTRADWSSGCPAPSSTRAGWSSVRLRPTPPLRPCFALGATPNGPYSRGGRQPTSYKEDGLILDVIEVYCSAMKARGAVNSVLARSRSSSSDLDRSSAVVARPVNPQHYRPHARRASTWCCGSFVARQLLRKTQHLD</sequence>
<dbReference type="CDD" id="cd11877">
    <property type="entry name" value="SH3_PIX"/>
    <property type="match status" value="1"/>
</dbReference>
<feature type="region of interest" description="Disordered" evidence="3">
    <location>
        <begin position="496"/>
        <end position="528"/>
    </location>
</feature>
<accession>A0A9N9SC00</accession>
<evidence type="ECO:0008006" key="8">
    <source>
        <dbReference type="Google" id="ProtNLM"/>
    </source>
</evidence>
<feature type="compositionally biased region" description="Basic and acidic residues" evidence="3">
    <location>
        <begin position="512"/>
        <end position="521"/>
    </location>
</feature>
<dbReference type="Pfam" id="PF07653">
    <property type="entry name" value="SH3_2"/>
    <property type="match status" value="1"/>
</dbReference>
<dbReference type="InterPro" id="IPR001452">
    <property type="entry name" value="SH3_domain"/>
</dbReference>